<keyword evidence="14" id="KW-1185">Reference proteome</keyword>
<name>G0WHF3_NAUDC</name>
<dbReference type="STRING" id="1071378.G0WHF3"/>
<evidence type="ECO:0000256" key="7">
    <source>
        <dbReference type="ARBA" id="ARBA00022827"/>
    </source>
</evidence>
<dbReference type="Pfam" id="PF04030">
    <property type="entry name" value="ALO"/>
    <property type="match status" value="1"/>
</dbReference>
<dbReference type="GO" id="GO:0070485">
    <property type="term" value="P:dehydro-D-arabinono-1,4-lactone biosynthetic process"/>
    <property type="evidence" value="ECO:0007669"/>
    <property type="project" value="EnsemblFungi"/>
</dbReference>
<dbReference type="PIRSF" id="PIRSF000136">
    <property type="entry name" value="LGO_GLO"/>
    <property type="match status" value="1"/>
</dbReference>
<dbReference type="RefSeq" id="XP_003672457.1">
    <property type="nucleotide sequence ID" value="XM_003672409.1"/>
</dbReference>
<dbReference type="Pfam" id="PF01565">
    <property type="entry name" value="FAD_binding_4"/>
    <property type="match status" value="1"/>
</dbReference>
<evidence type="ECO:0000256" key="6">
    <source>
        <dbReference type="ARBA" id="ARBA00022630"/>
    </source>
</evidence>
<dbReference type="NCBIfam" id="TIGR01678">
    <property type="entry name" value="FAD_lactone_ox"/>
    <property type="match status" value="1"/>
</dbReference>
<keyword evidence="7 10" id="KW-0274">FAD</keyword>
<comment type="cofactor">
    <cofactor evidence="1 10">
        <name>FAD</name>
        <dbReference type="ChEBI" id="CHEBI:57692"/>
    </cofactor>
</comment>
<evidence type="ECO:0000256" key="2">
    <source>
        <dbReference type="ARBA" id="ARBA00005083"/>
    </source>
</evidence>
<comment type="pathway">
    <text evidence="2 10">Cofactor biosynthesis; D-erythroascorbate biosynthesis; dehydro-D-arabinono-1,4-lactone from D-arabinose: step 2/2.</text>
</comment>
<dbReference type="PROSITE" id="PS51387">
    <property type="entry name" value="FAD_PCMH"/>
    <property type="match status" value="1"/>
</dbReference>
<evidence type="ECO:0000256" key="10">
    <source>
        <dbReference type="RuleBase" id="RU367158"/>
    </source>
</evidence>
<feature type="domain" description="FAD-binding PCMH-type" evidence="12">
    <location>
        <begin position="23"/>
        <end position="197"/>
    </location>
</feature>
<accession>G0WHF3</accession>
<dbReference type="OrthoDB" id="610608at2759"/>
<organism evidence="13 14">
    <name type="scientific">Naumovozyma dairenensis (strain ATCC 10597 / BCRC 20456 / CBS 421 / NBRC 0211 / NRRL Y-12639)</name>
    <name type="common">Saccharomyces dairenensis</name>
    <dbReference type="NCBI Taxonomy" id="1071378"/>
    <lineage>
        <taxon>Eukaryota</taxon>
        <taxon>Fungi</taxon>
        <taxon>Dikarya</taxon>
        <taxon>Ascomycota</taxon>
        <taxon>Saccharomycotina</taxon>
        <taxon>Saccharomycetes</taxon>
        <taxon>Saccharomycetales</taxon>
        <taxon>Saccharomycetaceae</taxon>
        <taxon>Naumovozyma</taxon>
    </lineage>
</organism>
<gene>
    <name evidence="13" type="primary">NDAI0K00250</name>
    <name evidence="13" type="ordered locus">NDAI_0K00250</name>
</gene>
<dbReference type="Gene3D" id="3.30.465.10">
    <property type="match status" value="1"/>
</dbReference>
<keyword evidence="8 10" id="KW-0560">Oxidoreductase</keyword>
<evidence type="ECO:0000256" key="9">
    <source>
        <dbReference type="ARBA" id="ARBA00033418"/>
    </source>
</evidence>
<keyword evidence="10" id="KW-0496">Mitochondrion</keyword>
<evidence type="ECO:0000256" key="4">
    <source>
        <dbReference type="ARBA" id="ARBA00013136"/>
    </source>
</evidence>
<dbReference type="KEGG" id="ndi:NDAI_0K00250"/>
<feature type="region of interest" description="Disordered" evidence="11">
    <location>
        <begin position="368"/>
        <end position="387"/>
    </location>
</feature>
<dbReference type="EMBL" id="HE580277">
    <property type="protein sequence ID" value="CCD27214.1"/>
    <property type="molecule type" value="Genomic_DNA"/>
</dbReference>
<dbReference type="GO" id="GO:0034599">
    <property type="term" value="P:cellular response to oxidative stress"/>
    <property type="evidence" value="ECO:0007669"/>
    <property type="project" value="EnsemblFungi"/>
</dbReference>
<feature type="compositionally biased region" description="Polar residues" evidence="11">
    <location>
        <begin position="368"/>
        <end position="381"/>
    </location>
</feature>
<dbReference type="Gene3D" id="3.30.43.10">
    <property type="entry name" value="Uridine Diphospho-n-acetylenolpyruvylglucosamine Reductase, domain 2"/>
    <property type="match status" value="1"/>
</dbReference>
<dbReference type="AlphaFoldDB" id="G0WHF3"/>
<dbReference type="PANTHER" id="PTHR43762:SF1">
    <property type="entry name" value="D-ARABINONO-1,4-LACTONE OXIDASE"/>
    <property type="match status" value="1"/>
</dbReference>
<protein>
    <recommendedName>
        <fullName evidence="5 10">D-arabinono-1,4-lactone oxidase</fullName>
        <shortName evidence="10">ALO</shortName>
        <ecNumber evidence="4 10">1.1.3.37</ecNumber>
    </recommendedName>
    <alternativeName>
        <fullName evidence="9 10">L-galactono-gamma-lactone oxidase</fullName>
    </alternativeName>
</protein>
<dbReference type="SUPFAM" id="SSF56176">
    <property type="entry name" value="FAD-binding/transporter-associated domain-like"/>
    <property type="match status" value="1"/>
</dbReference>
<dbReference type="EC" id="1.1.3.37" evidence="4 10"/>
<evidence type="ECO:0000256" key="11">
    <source>
        <dbReference type="SAM" id="MobiDB-lite"/>
    </source>
</evidence>
<dbReference type="PANTHER" id="PTHR43762">
    <property type="entry name" value="L-GULONOLACTONE OXIDASE"/>
    <property type="match status" value="1"/>
</dbReference>
<dbReference type="InterPro" id="IPR007173">
    <property type="entry name" value="ALO_C"/>
</dbReference>
<dbReference type="GO" id="GO:0000001">
    <property type="term" value="P:mitochondrion inheritance"/>
    <property type="evidence" value="ECO:0007669"/>
    <property type="project" value="EnsemblFungi"/>
</dbReference>
<dbReference type="InterPro" id="IPR030654">
    <property type="entry name" value="Sugar_lactone_oxidase"/>
</dbReference>
<sequence>MSVVELSIPSKKNYVFKNWAGIYSAKPKLFFQPRSIQEVVDIVKAANKCGKTIVTIGAGYSPSSMCVTNEWLVNLDLMNKIHTLSEAPNGSYADITVDAGIRICHLNEYLNEKGFTMQSLGSVAQQSIAGIISTGTHGSSPYHGLVSSTCVSLTIVNGKGEIVYLDSENNPEIFRAALLSLGKIGIIVAATVRAVPAFNIRATEEIITFEGLVEKWDSLWLSSEFIRVWWYPYSRKCVLWRGSKTQDPETAKPKSFLQNRFIRFLYEASLWISCKIYKPLTPYLEKFIFNKQFGQLESNPKSSVSRSPEGFALDCLFSQFTDEWACPLENGPEVLRSLDDSIARAAKNKEFFVHVPMEIRCANTTVPKEPLDTSQRTSTSEGPVYGNTLRPYLDNTARHDDYASPKDVTNNLLTVYIGTVAYRPFHCNTSIYKWFSVFEDTMTGAGGKPHWAKNFLGSTSLVSQDVKKSNYKDFEMRGMSTRIKEMYGDDLIEFQKIRKEQDPNNIFVMNKEWAVINGIVDINEVS</sequence>
<dbReference type="InterPro" id="IPR036318">
    <property type="entry name" value="FAD-bd_PCMH-like_sf"/>
</dbReference>
<evidence type="ECO:0000313" key="13">
    <source>
        <dbReference type="EMBL" id="CCD27214.1"/>
    </source>
</evidence>
<comment type="catalytic activity">
    <reaction evidence="10">
        <text>D-arabinono-1,4-lactone + O2 = dehydro-D-arabinono-1,4-lactone + H2O2 + H(+)</text>
        <dbReference type="Rhea" id="RHEA:23756"/>
        <dbReference type="ChEBI" id="CHEBI:15378"/>
        <dbReference type="ChEBI" id="CHEBI:15379"/>
        <dbReference type="ChEBI" id="CHEBI:16240"/>
        <dbReference type="ChEBI" id="CHEBI:16292"/>
        <dbReference type="ChEBI" id="CHEBI:58277"/>
        <dbReference type="EC" id="1.1.3.37"/>
    </reaction>
</comment>
<comment type="subcellular location">
    <subcellularLocation>
        <location evidence="10">Mitochondrion membrane</location>
    </subcellularLocation>
</comment>
<dbReference type="GO" id="GO:0003885">
    <property type="term" value="F:D-arabinono-1,4-lactone oxidase activity"/>
    <property type="evidence" value="ECO:0007669"/>
    <property type="project" value="UniProtKB-UniRule"/>
</dbReference>
<evidence type="ECO:0000256" key="1">
    <source>
        <dbReference type="ARBA" id="ARBA00001974"/>
    </source>
</evidence>
<evidence type="ECO:0000256" key="5">
    <source>
        <dbReference type="ARBA" id="ARBA00016426"/>
    </source>
</evidence>
<dbReference type="UniPathway" id="UPA00771">
    <property type="reaction ID" value="UER00766"/>
</dbReference>
<evidence type="ECO:0000259" key="12">
    <source>
        <dbReference type="PROSITE" id="PS51387"/>
    </source>
</evidence>
<dbReference type="HOGENOM" id="CLU_003896_4_1_1"/>
<dbReference type="Proteomes" id="UP000000689">
    <property type="component" value="Chromosome 11"/>
</dbReference>
<dbReference type="GeneID" id="11494639"/>
<keyword evidence="6 10" id="KW-0285">Flavoprotein</keyword>
<dbReference type="eggNOG" id="KOG4730">
    <property type="taxonomic scope" value="Eukaryota"/>
</dbReference>
<dbReference type="InterPro" id="IPR016166">
    <property type="entry name" value="FAD-bd_PCMH"/>
</dbReference>
<dbReference type="InterPro" id="IPR006094">
    <property type="entry name" value="Oxid_FAD_bind_N"/>
</dbReference>
<dbReference type="InterPro" id="IPR016169">
    <property type="entry name" value="FAD-bd_PCMH_sub2"/>
</dbReference>
<dbReference type="InterPro" id="IPR010031">
    <property type="entry name" value="FAD_lactone_oxidase-like"/>
</dbReference>
<dbReference type="GO" id="GO:0071949">
    <property type="term" value="F:FAD binding"/>
    <property type="evidence" value="ECO:0007669"/>
    <property type="project" value="UniProtKB-UniRule"/>
</dbReference>
<evidence type="ECO:0000313" key="14">
    <source>
        <dbReference type="Proteomes" id="UP000000689"/>
    </source>
</evidence>
<dbReference type="GO" id="GO:0031489">
    <property type="term" value="F:myosin V binding"/>
    <property type="evidence" value="ECO:0007669"/>
    <property type="project" value="EnsemblFungi"/>
</dbReference>
<evidence type="ECO:0000256" key="3">
    <source>
        <dbReference type="ARBA" id="ARBA00005466"/>
    </source>
</evidence>
<evidence type="ECO:0000256" key="8">
    <source>
        <dbReference type="ARBA" id="ARBA00023002"/>
    </source>
</evidence>
<comment type="similarity">
    <text evidence="3 10">Belongs to the oxygen-dependent FAD-linked oxidoreductase family.</text>
</comment>
<dbReference type="GO" id="GO:0032473">
    <property type="term" value="C:cytoplasmic side of mitochondrial outer membrane"/>
    <property type="evidence" value="ECO:0007669"/>
    <property type="project" value="EnsemblFungi"/>
</dbReference>
<dbReference type="Gene3D" id="3.30.70.2520">
    <property type="match status" value="1"/>
</dbReference>
<reference evidence="13 14" key="1">
    <citation type="journal article" date="2011" name="Proc. Natl. Acad. Sci. U.S.A.">
        <title>Evolutionary erosion of yeast sex chromosomes by mating-type switching accidents.</title>
        <authorList>
            <person name="Gordon J.L."/>
            <person name="Armisen D."/>
            <person name="Proux-Wera E."/>
            <person name="Oheigeartaigh S.S."/>
            <person name="Byrne K.P."/>
            <person name="Wolfe K.H."/>
        </authorList>
    </citation>
    <scope>NUCLEOTIDE SEQUENCE [LARGE SCALE GENOMIC DNA]</scope>
    <source>
        <strain evidence="14">ATCC 10597 / BCRC 20456 / CBS 421 / NBRC 0211 / NRRL Y-12639</strain>
    </source>
</reference>
<proteinExistence type="inferred from homology"/>
<dbReference type="OMA" id="YPRFGEF"/>
<dbReference type="InterPro" id="IPR016167">
    <property type="entry name" value="FAD-bd_PCMH_sub1"/>
</dbReference>